<dbReference type="STRING" id="6280.A0A0N4T7K4"/>
<evidence type="ECO:0000313" key="4">
    <source>
        <dbReference type="WBParaSite" id="BPAG_0000419101-mRNA-1"/>
    </source>
</evidence>
<protein>
    <submittedName>
        <fullName evidence="2 4">Uncharacterized protein</fullName>
    </submittedName>
</protein>
<feature type="compositionally biased region" description="Basic and acidic residues" evidence="1">
    <location>
        <begin position="199"/>
        <end position="210"/>
    </location>
</feature>
<name>A0A0N4T7K4_BRUPA</name>
<sequence>MVLMSADAIDDRSAVDRNYRCYSRRQTQSTSHHGLRYKRLSSSAAEVQHSHSDDDEKYSLNVVHGSGLLESTHSLTYLEWVHERQTRRMRTRSECLLTLESSFLFFNIISSQLKVQHSHSDDDEKYSLNVVHGSGLLESTHSLTYLEWVHERQTRRMRTRSEWFLLPASSAKNSGTSQLSASELSSTSMLQPYSQFDDSTVRSRERRTESSDNADECLINKTCEGAITSSSINVSGELPAATQPAMSPTSRIAGGIVRRRSWRTHYVRPNRIVESGNKERDSSEVTIISCRSAPLYRRNVPHTCSRSL</sequence>
<accession>A0A0N4T7K4</accession>
<gene>
    <name evidence="2" type="ORF">BPAG_LOCUS4155</name>
</gene>
<keyword evidence="3" id="KW-1185">Reference proteome</keyword>
<evidence type="ECO:0000313" key="3">
    <source>
        <dbReference type="Proteomes" id="UP000278627"/>
    </source>
</evidence>
<dbReference type="AlphaFoldDB" id="A0A0N4T7K4"/>
<evidence type="ECO:0000313" key="2">
    <source>
        <dbReference type="EMBL" id="VDN85341.1"/>
    </source>
</evidence>
<reference evidence="2 3" key="2">
    <citation type="submission" date="2018-11" db="EMBL/GenBank/DDBJ databases">
        <authorList>
            <consortium name="Pathogen Informatics"/>
        </authorList>
    </citation>
    <scope>NUCLEOTIDE SEQUENCE [LARGE SCALE GENOMIC DNA]</scope>
</reference>
<reference evidence="4" key="1">
    <citation type="submission" date="2017-02" db="UniProtKB">
        <authorList>
            <consortium name="WormBaseParasite"/>
        </authorList>
    </citation>
    <scope>IDENTIFICATION</scope>
</reference>
<feature type="region of interest" description="Disordered" evidence="1">
    <location>
        <begin position="194"/>
        <end position="213"/>
    </location>
</feature>
<organism evidence="4">
    <name type="scientific">Brugia pahangi</name>
    <name type="common">Filarial nematode worm</name>
    <dbReference type="NCBI Taxonomy" id="6280"/>
    <lineage>
        <taxon>Eukaryota</taxon>
        <taxon>Metazoa</taxon>
        <taxon>Ecdysozoa</taxon>
        <taxon>Nematoda</taxon>
        <taxon>Chromadorea</taxon>
        <taxon>Rhabditida</taxon>
        <taxon>Spirurina</taxon>
        <taxon>Spiruromorpha</taxon>
        <taxon>Filarioidea</taxon>
        <taxon>Onchocercidae</taxon>
        <taxon>Brugia</taxon>
    </lineage>
</organism>
<dbReference type="WBParaSite" id="BPAG_0000419101-mRNA-1">
    <property type="protein sequence ID" value="BPAG_0000419101-mRNA-1"/>
    <property type="gene ID" value="BPAG_0000419101"/>
</dbReference>
<proteinExistence type="predicted"/>
<dbReference type="Proteomes" id="UP000278627">
    <property type="component" value="Unassembled WGS sequence"/>
</dbReference>
<dbReference type="EMBL" id="UZAD01001799">
    <property type="protein sequence ID" value="VDN85341.1"/>
    <property type="molecule type" value="Genomic_DNA"/>
</dbReference>
<evidence type="ECO:0000256" key="1">
    <source>
        <dbReference type="SAM" id="MobiDB-lite"/>
    </source>
</evidence>